<organism evidence="2 3">
    <name type="scientific">Tuber magnatum</name>
    <name type="common">white Piedmont truffle</name>
    <dbReference type="NCBI Taxonomy" id="42249"/>
    <lineage>
        <taxon>Eukaryota</taxon>
        <taxon>Fungi</taxon>
        <taxon>Dikarya</taxon>
        <taxon>Ascomycota</taxon>
        <taxon>Pezizomycotina</taxon>
        <taxon>Pezizomycetes</taxon>
        <taxon>Pezizales</taxon>
        <taxon>Tuberaceae</taxon>
        <taxon>Tuber</taxon>
    </lineage>
</organism>
<dbReference type="PANTHER" id="PTHR34883">
    <property type="entry name" value="SERINE-RICH PROTEIN, PUTATIVE-RELATED-RELATED"/>
    <property type="match status" value="1"/>
</dbReference>
<dbReference type="Proteomes" id="UP000246991">
    <property type="component" value="Unassembled WGS sequence"/>
</dbReference>
<protein>
    <recommendedName>
        <fullName evidence="4">Cupredoxin</fullName>
    </recommendedName>
</protein>
<dbReference type="Gene3D" id="2.60.40.420">
    <property type="entry name" value="Cupredoxins - blue copper proteins"/>
    <property type="match status" value="3"/>
</dbReference>
<keyword evidence="1" id="KW-0732">Signal</keyword>
<evidence type="ECO:0000313" key="3">
    <source>
        <dbReference type="Proteomes" id="UP000246991"/>
    </source>
</evidence>
<dbReference type="OrthoDB" id="2331100at2759"/>
<dbReference type="SUPFAM" id="SSF49503">
    <property type="entry name" value="Cupredoxins"/>
    <property type="match status" value="3"/>
</dbReference>
<dbReference type="AlphaFoldDB" id="A0A317T113"/>
<dbReference type="InterPro" id="IPR008972">
    <property type="entry name" value="Cupredoxin"/>
</dbReference>
<name>A0A317T113_9PEZI</name>
<sequence length="629" mass="66455">MRYSAFVVAVAAVALPKFASAVAAPKKPYTFSCAGAPDTVTVTKTVTPDVKPVDHPITTYYAGGDGPTATITADNQKVTSIDESIKTTSYHCDGPGVYTPPHQTKVWTVHEPTWITYEVPCATAYIYPYKEATCNTCTKNVEVIVYINIDIITYSEQVWKVIDGQTTTEIKTVTATPSYVSDYFPPSTTTPGGHAANTHTVKVGGLDGTTPILKYNPEYVADVKVGDVVLFDILANNHTVTESTFDAPCVPKAGGIDSGFRPNMENIPGKMTFPVTVNDEKPRWFYCAQPGNGKPHCQAGMVFAINAPKTGNKTLEAFKKLAAAAPIPVAPSTTTSGTPSPTGGAAATHTVKVGGLDGTTPILKYNPEYVADVKVGDVVLFDILANNHTVTESTFDAPCVPKAGGIDSGFRPNMENTPGKMTFPVSVTDDKPRWFYCAQPGNGKPHCQAGMVFAINAPKTGDKTLEAFKKLAAAVPIGGSPSPTTGAPATTGVPTATGPAVTHFVKVGGLLGNVTILKYDPEYVKANVGDVIQFDILAANHTVTESSFDAPCVPNRGIDSGFRPNKENIPGAQLFTVNISDNKPKWFYCAQPGNGKPHCQAGMVFAINPPASGNTLEAFRAKAAAVPVK</sequence>
<dbReference type="InterPro" id="IPR052953">
    <property type="entry name" value="Ser-rich/MCO-related"/>
</dbReference>
<gene>
    <name evidence="2" type="ORF">C7212DRAFT_361006</name>
</gene>
<dbReference type="STRING" id="42249.A0A317T113"/>
<reference evidence="2 3" key="1">
    <citation type="submission" date="2018-03" db="EMBL/GenBank/DDBJ databases">
        <title>Genomes of Pezizomycetes fungi and the evolution of truffles.</title>
        <authorList>
            <person name="Murat C."/>
            <person name="Payen T."/>
            <person name="Noel B."/>
            <person name="Kuo A."/>
            <person name="Martin F.M."/>
        </authorList>
    </citation>
    <scope>NUCLEOTIDE SEQUENCE [LARGE SCALE GENOMIC DNA]</scope>
    <source>
        <strain evidence="2">091103-1</strain>
    </source>
</reference>
<feature type="signal peptide" evidence="1">
    <location>
        <begin position="1"/>
        <end position="21"/>
    </location>
</feature>
<dbReference type="EMBL" id="PYWC01000006">
    <property type="protein sequence ID" value="PWW79820.1"/>
    <property type="molecule type" value="Genomic_DNA"/>
</dbReference>
<proteinExistence type="predicted"/>
<accession>A0A317T113</accession>
<keyword evidence="3" id="KW-1185">Reference proteome</keyword>
<evidence type="ECO:0008006" key="4">
    <source>
        <dbReference type="Google" id="ProtNLM"/>
    </source>
</evidence>
<evidence type="ECO:0000313" key="2">
    <source>
        <dbReference type="EMBL" id="PWW79820.1"/>
    </source>
</evidence>
<evidence type="ECO:0000256" key="1">
    <source>
        <dbReference type="SAM" id="SignalP"/>
    </source>
</evidence>
<comment type="caution">
    <text evidence="2">The sequence shown here is derived from an EMBL/GenBank/DDBJ whole genome shotgun (WGS) entry which is preliminary data.</text>
</comment>
<feature type="chain" id="PRO_5016314675" description="Cupredoxin" evidence="1">
    <location>
        <begin position="22"/>
        <end position="629"/>
    </location>
</feature>
<dbReference type="PANTHER" id="PTHR34883:SF4">
    <property type="entry name" value="CUPREDOXIN"/>
    <property type="match status" value="1"/>
</dbReference>
<dbReference type="CDD" id="cd00920">
    <property type="entry name" value="Cupredoxin"/>
    <property type="match status" value="3"/>
</dbReference>